<feature type="transmembrane region" description="Helical" evidence="1">
    <location>
        <begin position="105"/>
        <end position="123"/>
    </location>
</feature>
<proteinExistence type="predicted"/>
<organism evidence="2 3">
    <name type="scientific">Capnocytophaga gingivalis</name>
    <dbReference type="NCBI Taxonomy" id="1017"/>
    <lineage>
        <taxon>Bacteria</taxon>
        <taxon>Pseudomonadati</taxon>
        <taxon>Bacteroidota</taxon>
        <taxon>Flavobacteriia</taxon>
        <taxon>Flavobacteriales</taxon>
        <taxon>Flavobacteriaceae</taxon>
        <taxon>Capnocytophaga</taxon>
    </lineage>
</organism>
<dbReference type="Proteomes" id="UP001311730">
    <property type="component" value="Unassembled WGS sequence"/>
</dbReference>
<keyword evidence="1" id="KW-1133">Transmembrane helix</keyword>
<dbReference type="RefSeq" id="WP_314992661.1">
    <property type="nucleotide sequence ID" value="NZ_JAYKBW010000001.1"/>
</dbReference>
<name>A0ABU5Z499_9FLAO</name>
<feature type="transmembrane region" description="Helical" evidence="1">
    <location>
        <begin position="129"/>
        <end position="147"/>
    </location>
</feature>
<gene>
    <name evidence="2" type="ORF">VJJ08_00505</name>
</gene>
<accession>A0ABU5Z499</accession>
<protein>
    <recommendedName>
        <fullName evidence="4">Beta-carotene 15,15'-monooxygenase</fullName>
    </recommendedName>
</protein>
<keyword evidence="1" id="KW-0472">Membrane</keyword>
<feature type="transmembrane region" description="Helical" evidence="1">
    <location>
        <begin position="62"/>
        <end position="85"/>
    </location>
</feature>
<reference evidence="2 3" key="1">
    <citation type="submission" date="2023-12" db="EMBL/GenBank/DDBJ databases">
        <title>Genomic sequences of Capnocytophaga and Parvimonas strains.</title>
        <authorList>
            <person name="Watt R.M."/>
            <person name="Wang M."/>
            <person name="Yang T."/>
            <person name="Tong W.M."/>
        </authorList>
    </citation>
    <scope>NUCLEOTIDE SEQUENCE [LARGE SCALE GENOMIC DNA]</scope>
    <source>
        <strain evidence="2 3">CCUG 13096</strain>
    </source>
</reference>
<evidence type="ECO:0000313" key="2">
    <source>
        <dbReference type="EMBL" id="MEB3073780.1"/>
    </source>
</evidence>
<evidence type="ECO:0000256" key="1">
    <source>
        <dbReference type="SAM" id="Phobius"/>
    </source>
</evidence>
<keyword evidence="3" id="KW-1185">Reference proteome</keyword>
<sequence length="157" mass="18736">MNKNASYNLYFFLLQWLLFVATYEALAAYSIDNILSIIERFDNAIWDSLIYLFSTGVGKDPFLLMLTKTAFFFPLLFLFVIPYFLEQKKEGKSYFYHYDIHRESYYLLVDVITLVVYAIFIMPAVLFSFGVLTSLPLFLFMIIFRVYQYKKKLIFKE</sequence>
<evidence type="ECO:0000313" key="3">
    <source>
        <dbReference type="Proteomes" id="UP001311730"/>
    </source>
</evidence>
<evidence type="ECO:0008006" key="4">
    <source>
        <dbReference type="Google" id="ProtNLM"/>
    </source>
</evidence>
<comment type="caution">
    <text evidence="2">The sequence shown here is derived from an EMBL/GenBank/DDBJ whole genome shotgun (WGS) entry which is preliminary data.</text>
</comment>
<dbReference type="EMBL" id="JAYKBW010000001">
    <property type="protein sequence ID" value="MEB3073780.1"/>
    <property type="molecule type" value="Genomic_DNA"/>
</dbReference>
<keyword evidence="1" id="KW-0812">Transmembrane</keyword>